<name>A0A511NLI0_9FLAO</name>
<accession>A0A511NLI0</accession>
<reference evidence="1 2" key="1">
    <citation type="submission" date="2019-07" db="EMBL/GenBank/DDBJ databases">
        <title>Whole genome shotgun sequence of Empedobacter brevis NBRC 14943.</title>
        <authorList>
            <person name="Hosoyama A."/>
            <person name="Uohara A."/>
            <person name="Ohji S."/>
            <person name="Ichikawa N."/>
        </authorList>
    </citation>
    <scope>NUCLEOTIDE SEQUENCE [LARGE SCALE GENOMIC DNA]</scope>
    <source>
        <strain evidence="1 2">NBRC 14943</strain>
    </source>
</reference>
<proteinExistence type="predicted"/>
<dbReference type="GeneID" id="84649455"/>
<keyword evidence="2" id="KW-1185">Reference proteome</keyword>
<sequence>MKKLFFTFLLAILLPVQLFADGPFLYSLPFDSRVYPEETILVQTKEKGIDYVAFEKYLFDNKNELGKKVGLISELEVYFVLNDTQKSYFVEYKEKFKKSVEKKYGSKIPINERFLLALMNDYDTESPKVEVYQKFVDENPQSRTMQFINVFAFNFDLIWNIDKRTYEYMNDFKEKYQDSCWQNFESLNDDAPTGIFSEMEEVITLGYNCGYDLKCLAPKSNVLYGINQKADLVLNKIANAEPVPLMVVTRNASQIGLSAFEWLGNEMKLISSLKFSEDEKVLLSYFMVNETYNYVNHINNLSVLYESLHKKPEELAKLNMKKSVEKIASKEDWRKTNQLYDVFKKDFVQDNNTDSNEGLDSLRDLIYYLYLNPKDLSKIYQNFP</sequence>
<dbReference type="EMBL" id="BJXC01000023">
    <property type="protein sequence ID" value="GEM53081.1"/>
    <property type="molecule type" value="Genomic_DNA"/>
</dbReference>
<dbReference type="Proteomes" id="UP000321245">
    <property type="component" value="Unassembled WGS sequence"/>
</dbReference>
<dbReference type="AlphaFoldDB" id="A0A511NLI0"/>
<protein>
    <submittedName>
        <fullName evidence="1">Uncharacterized protein</fullName>
    </submittedName>
</protein>
<dbReference type="STRING" id="1218108.GCA_000382425_01247"/>
<evidence type="ECO:0000313" key="2">
    <source>
        <dbReference type="Proteomes" id="UP000321245"/>
    </source>
</evidence>
<dbReference type="RefSeq" id="WP_019974750.1">
    <property type="nucleotide sequence ID" value="NZ_BJXC01000023.1"/>
</dbReference>
<comment type="caution">
    <text evidence="1">The sequence shown here is derived from an EMBL/GenBank/DDBJ whole genome shotgun (WGS) entry which is preliminary data.</text>
</comment>
<dbReference type="OrthoDB" id="1416973at2"/>
<organism evidence="1 2">
    <name type="scientific">Empedobacter brevis NBRC 14943 = ATCC 43319</name>
    <dbReference type="NCBI Taxonomy" id="1218108"/>
    <lineage>
        <taxon>Bacteria</taxon>
        <taxon>Pseudomonadati</taxon>
        <taxon>Bacteroidota</taxon>
        <taxon>Flavobacteriia</taxon>
        <taxon>Flavobacteriales</taxon>
        <taxon>Weeksellaceae</taxon>
        <taxon>Empedobacter</taxon>
    </lineage>
</organism>
<gene>
    <name evidence="1" type="ORF">EB1_28710</name>
</gene>
<evidence type="ECO:0000313" key="1">
    <source>
        <dbReference type="EMBL" id="GEM53081.1"/>
    </source>
</evidence>